<accession>A0A1F5VFD9</accession>
<reference evidence="1 2" key="1">
    <citation type="journal article" date="2016" name="Nat. Commun.">
        <title>Thousands of microbial genomes shed light on interconnected biogeochemical processes in an aquifer system.</title>
        <authorList>
            <person name="Anantharaman K."/>
            <person name="Brown C.T."/>
            <person name="Hug L.A."/>
            <person name="Sharon I."/>
            <person name="Castelle C.J."/>
            <person name="Probst A.J."/>
            <person name="Thomas B.C."/>
            <person name="Singh A."/>
            <person name="Wilkins M.J."/>
            <person name="Karaoz U."/>
            <person name="Brodie E.L."/>
            <person name="Williams K.H."/>
            <person name="Hubbard S.S."/>
            <person name="Banfield J.F."/>
        </authorList>
    </citation>
    <scope>NUCLEOTIDE SEQUENCE [LARGE SCALE GENOMIC DNA]</scope>
</reference>
<sequence length="165" mass="19173">MIKVPEGIEIEEIPMEKRYRSSLSGLLARIRILYEAIEDRFGEEGLQLIREVSCRYGQQIAQRVREREGEMDMQQVGKFLIKVFDGMRAEGEVLEWSDERIIIMVPKCPYPFTRSQICAAHTAMEEALVHGLNPTLHYNIEKCIPRGDKECWHVLSRATNNKNNH</sequence>
<proteinExistence type="predicted"/>
<evidence type="ECO:0000313" key="2">
    <source>
        <dbReference type="Proteomes" id="UP000178943"/>
    </source>
</evidence>
<organism evidence="1 2">
    <name type="scientific">Candidatus Fischerbacteria bacterium RBG_13_37_8</name>
    <dbReference type="NCBI Taxonomy" id="1817863"/>
    <lineage>
        <taxon>Bacteria</taxon>
        <taxon>Candidatus Fischeribacteriota</taxon>
    </lineage>
</organism>
<gene>
    <name evidence="1" type="ORF">A2Y62_20275</name>
</gene>
<dbReference type="AlphaFoldDB" id="A0A1F5VFD9"/>
<comment type="caution">
    <text evidence="1">The sequence shown here is derived from an EMBL/GenBank/DDBJ whole genome shotgun (WGS) entry which is preliminary data.</text>
</comment>
<evidence type="ECO:0000313" key="1">
    <source>
        <dbReference type="EMBL" id="OGF62169.1"/>
    </source>
</evidence>
<dbReference type="EMBL" id="MFGW01000184">
    <property type="protein sequence ID" value="OGF62169.1"/>
    <property type="molecule type" value="Genomic_DNA"/>
</dbReference>
<protein>
    <recommendedName>
        <fullName evidence="3">Metanogen output domain-containing protein</fullName>
    </recommendedName>
</protein>
<dbReference type="Proteomes" id="UP000178943">
    <property type="component" value="Unassembled WGS sequence"/>
</dbReference>
<name>A0A1F5VFD9_9BACT</name>
<evidence type="ECO:0008006" key="3">
    <source>
        <dbReference type="Google" id="ProtNLM"/>
    </source>
</evidence>